<feature type="region of interest" description="Disordered" evidence="1">
    <location>
        <begin position="242"/>
        <end position="267"/>
    </location>
</feature>
<feature type="compositionally biased region" description="Polar residues" evidence="1">
    <location>
        <begin position="295"/>
        <end position="311"/>
    </location>
</feature>
<feature type="region of interest" description="Disordered" evidence="1">
    <location>
        <begin position="284"/>
        <end position="404"/>
    </location>
</feature>
<feature type="compositionally biased region" description="Basic and acidic residues" evidence="1">
    <location>
        <begin position="315"/>
        <end position="332"/>
    </location>
</feature>
<gene>
    <name evidence="2" type="ORF">V5O48_001839</name>
</gene>
<reference evidence="2 3" key="1">
    <citation type="submission" date="2024-02" db="EMBL/GenBank/DDBJ databases">
        <title>A draft genome for the cacao thread blight pathogen Marasmius crinis-equi.</title>
        <authorList>
            <person name="Cohen S.P."/>
            <person name="Baruah I.K."/>
            <person name="Amoako-Attah I."/>
            <person name="Bukari Y."/>
            <person name="Meinhardt L.W."/>
            <person name="Bailey B.A."/>
        </authorList>
    </citation>
    <scope>NUCLEOTIDE SEQUENCE [LARGE SCALE GENOMIC DNA]</scope>
    <source>
        <strain evidence="2 3">GH-76</strain>
    </source>
</reference>
<proteinExistence type="predicted"/>
<evidence type="ECO:0000256" key="1">
    <source>
        <dbReference type="SAM" id="MobiDB-lite"/>
    </source>
</evidence>
<name>A0ABR3FXB9_9AGAR</name>
<feature type="compositionally biased region" description="Pro residues" evidence="1">
    <location>
        <begin position="251"/>
        <end position="265"/>
    </location>
</feature>
<feature type="compositionally biased region" description="Polar residues" evidence="1">
    <location>
        <begin position="333"/>
        <end position="351"/>
    </location>
</feature>
<keyword evidence="3" id="KW-1185">Reference proteome</keyword>
<sequence>MLPPTLAANQIELALRRAGLDARTANSVLFTVFGVVLTTEFGNSAKEALAPRYATSLQLLDIVLELEGIDPTKLLDEAKRLQVLESSAMAGRLGSLLEFLHLQRKPTSFTLSTNDREREWKERLDRQLRPVIAVWMDGLTSKMASNLHQVLPDTYDKSPKFDLIMALVITQCRIIAEIQPLLYGLLDQLQAQWSSVAEKIDKEQEVAAIKEWCDTIVQPALTDLLDKIQPPSLDINHADSLAEEDTRHPSPENPQTPPVKPPIPLTHPEDLQEMAKRQKNYANASFGDHDKISDTSESNEGTDSGRRTSASLPGPEDRSEDLQRSHLTERGTESPTGSPRSFSAGFQSTSLTGGGKANAVYTPPSPSRRQTRRGTQGVVNAYNRLSNAFPKSRSPSPGPSLKPL</sequence>
<protein>
    <submittedName>
        <fullName evidence="2">Uncharacterized protein</fullName>
    </submittedName>
</protein>
<dbReference type="Proteomes" id="UP001465976">
    <property type="component" value="Unassembled WGS sequence"/>
</dbReference>
<organism evidence="2 3">
    <name type="scientific">Marasmius crinis-equi</name>
    <dbReference type="NCBI Taxonomy" id="585013"/>
    <lineage>
        <taxon>Eukaryota</taxon>
        <taxon>Fungi</taxon>
        <taxon>Dikarya</taxon>
        <taxon>Basidiomycota</taxon>
        <taxon>Agaricomycotina</taxon>
        <taxon>Agaricomycetes</taxon>
        <taxon>Agaricomycetidae</taxon>
        <taxon>Agaricales</taxon>
        <taxon>Marasmiineae</taxon>
        <taxon>Marasmiaceae</taxon>
        <taxon>Marasmius</taxon>
    </lineage>
</organism>
<dbReference type="EMBL" id="JBAHYK010000037">
    <property type="protein sequence ID" value="KAL0580180.1"/>
    <property type="molecule type" value="Genomic_DNA"/>
</dbReference>
<accession>A0ABR3FXB9</accession>
<comment type="caution">
    <text evidence="2">The sequence shown here is derived from an EMBL/GenBank/DDBJ whole genome shotgun (WGS) entry which is preliminary data.</text>
</comment>
<evidence type="ECO:0000313" key="3">
    <source>
        <dbReference type="Proteomes" id="UP001465976"/>
    </source>
</evidence>
<evidence type="ECO:0000313" key="2">
    <source>
        <dbReference type="EMBL" id="KAL0580180.1"/>
    </source>
</evidence>